<accession>W1XW78</accession>
<sequence>MKSLQHTSFKTMLQYTPEEIKYFLDLAAKLKADKK</sequence>
<comment type="caution">
    <text evidence="1">The sequence shown here is derived from an EMBL/GenBank/DDBJ whole genome shotgun (WGS) entry which is preliminary data.</text>
</comment>
<name>W1XW78_9ZZZZ</name>
<dbReference type="AlphaFoldDB" id="W1XW78"/>
<evidence type="ECO:0000313" key="1">
    <source>
        <dbReference type="EMBL" id="ETJ33139.1"/>
    </source>
</evidence>
<gene>
    <name evidence="1" type="ORF">Q604_UNBC12413G0001</name>
</gene>
<keyword evidence="1" id="KW-0808">Transferase</keyword>
<reference evidence="1" key="1">
    <citation type="submission" date="2013-12" db="EMBL/GenBank/DDBJ databases">
        <title>A Varibaculum cambriense genome reconstructed from a premature infant gut community with otherwise low bacterial novelty that shifts toward anaerobic metabolism during the third week of life.</title>
        <authorList>
            <person name="Brown C.T."/>
            <person name="Sharon I."/>
            <person name="Thomas B.C."/>
            <person name="Castelle C.J."/>
            <person name="Morowitz M.J."/>
            <person name="Banfield J.F."/>
        </authorList>
    </citation>
    <scope>NUCLEOTIDE SEQUENCE</scope>
</reference>
<proteinExistence type="predicted"/>
<protein>
    <submittedName>
        <fullName evidence="1">Ornithine carbamoyltransferase</fullName>
    </submittedName>
</protein>
<feature type="non-terminal residue" evidence="1">
    <location>
        <position position="35"/>
    </location>
</feature>
<dbReference type="EMBL" id="AZMM01012413">
    <property type="protein sequence ID" value="ETJ33139.1"/>
    <property type="molecule type" value="Genomic_DNA"/>
</dbReference>
<organism evidence="1">
    <name type="scientific">human gut metagenome</name>
    <dbReference type="NCBI Taxonomy" id="408170"/>
    <lineage>
        <taxon>unclassified sequences</taxon>
        <taxon>metagenomes</taxon>
        <taxon>organismal metagenomes</taxon>
    </lineage>
</organism>
<dbReference type="GO" id="GO:0016740">
    <property type="term" value="F:transferase activity"/>
    <property type="evidence" value="ECO:0007669"/>
    <property type="project" value="UniProtKB-KW"/>
</dbReference>